<accession>A0ABS9NLQ7</accession>
<keyword evidence="8" id="KW-0963">Cytoplasm</keyword>
<dbReference type="InterPro" id="IPR037143">
    <property type="entry name" value="4-PPantetheinyl_Trfase_dom_sf"/>
</dbReference>
<protein>
    <recommendedName>
        <fullName evidence="8">Holo-[acyl-carrier-protein] synthase</fullName>
        <shortName evidence="8">Holo-ACP synthase</shortName>
        <ecNumber evidence="8">2.7.8.7</ecNumber>
    </recommendedName>
    <alternativeName>
        <fullName evidence="8">4'-phosphopantetheinyl transferase AcpS</fullName>
    </alternativeName>
</protein>
<feature type="binding site" evidence="8">
    <location>
        <position position="57"/>
    </location>
    <ligand>
        <name>Mg(2+)</name>
        <dbReference type="ChEBI" id="CHEBI:18420"/>
    </ligand>
</feature>
<dbReference type="NCBIfam" id="TIGR00556">
    <property type="entry name" value="pantethn_trn"/>
    <property type="match status" value="1"/>
</dbReference>
<evidence type="ECO:0000259" key="9">
    <source>
        <dbReference type="Pfam" id="PF01648"/>
    </source>
</evidence>
<evidence type="ECO:0000256" key="5">
    <source>
        <dbReference type="ARBA" id="ARBA00022842"/>
    </source>
</evidence>
<evidence type="ECO:0000256" key="6">
    <source>
        <dbReference type="ARBA" id="ARBA00023098"/>
    </source>
</evidence>
<evidence type="ECO:0000256" key="8">
    <source>
        <dbReference type="HAMAP-Rule" id="MF_00101"/>
    </source>
</evidence>
<feature type="domain" description="4'-phosphopantetheinyl transferase" evidence="9">
    <location>
        <begin position="4"/>
        <end position="120"/>
    </location>
</feature>
<keyword evidence="1 8" id="KW-0444">Lipid biosynthesis</keyword>
<dbReference type="Gene3D" id="3.90.470.20">
    <property type="entry name" value="4'-phosphopantetheinyl transferase domain"/>
    <property type="match status" value="1"/>
</dbReference>
<evidence type="ECO:0000256" key="4">
    <source>
        <dbReference type="ARBA" id="ARBA00022832"/>
    </source>
</evidence>
<dbReference type="InterPro" id="IPR004568">
    <property type="entry name" value="Ppantetheine-prot_Trfase_dom"/>
</dbReference>
<feature type="binding site" evidence="8">
    <location>
        <position position="8"/>
    </location>
    <ligand>
        <name>Mg(2+)</name>
        <dbReference type="ChEBI" id="CHEBI:18420"/>
    </ligand>
</feature>
<keyword evidence="6 8" id="KW-0443">Lipid metabolism</keyword>
<evidence type="ECO:0000256" key="2">
    <source>
        <dbReference type="ARBA" id="ARBA00022679"/>
    </source>
</evidence>
<dbReference type="EC" id="2.7.8.7" evidence="8"/>
<reference evidence="10 11" key="1">
    <citation type="submission" date="2022-02" db="EMBL/GenBank/DDBJ databases">
        <title>Genome sequence data of Kingella unionensis sp. nov. strain CICC 24913 (CCUG 75125).</title>
        <authorList>
            <person name="Xiao M."/>
        </authorList>
    </citation>
    <scope>NUCLEOTIDE SEQUENCE [LARGE SCALE GENOMIC DNA]</scope>
    <source>
        <strain evidence="10 11">CICC 24913</strain>
    </source>
</reference>
<comment type="similarity">
    <text evidence="8">Belongs to the P-Pant transferase superfamily. AcpS family.</text>
</comment>
<dbReference type="SUPFAM" id="SSF56214">
    <property type="entry name" value="4'-phosphopantetheinyl transferase"/>
    <property type="match status" value="1"/>
</dbReference>
<keyword evidence="3 8" id="KW-0479">Metal-binding</keyword>
<dbReference type="Pfam" id="PF01648">
    <property type="entry name" value="ACPS"/>
    <property type="match status" value="1"/>
</dbReference>
<proteinExistence type="inferred from homology"/>
<comment type="catalytic activity">
    <reaction evidence="8">
        <text>apo-[ACP] + CoA = holo-[ACP] + adenosine 3',5'-bisphosphate + H(+)</text>
        <dbReference type="Rhea" id="RHEA:12068"/>
        <dbReference type="Rhea" id="RHEA-COMP:9685"/>
        <dbReference type="Rhea" id="RHEA-COMP:9690"/>
        <dbReference type="ChEBI" id="CHEBI:15378"/>
        <dbReference type="ChEBI" id="CHEBI:29999"/>
        <dbReference type="ChEBI" id="CHEBI:57287"/>
        <dbReference type="ChEBI" id="CHEBI:58343"/>
        <dbReference type="ChEBI" id="CHEBI:64479"/>
        <dbReference type="EC" id="2.7.8.7"/>
    </reaction>
</comment>
<comment type="cofactor">
    <cofactor evidence="8">
        <name>Mg(2+)</name>
        <dbReference type="ChEBI" id="CHEBI:18420"/>
    </cofactor>
</comment>
<comment type="caution">
    <text evidence="10">The sequence shown here is derived from an EMBL/GenBank/DDBJ whole genome shotgun (WGS) entry which is preliminary data.</text>
</comment>
<keyword evidence="11" id="KW-1185">Reference proteome</keyword>
<comment type="subcellular location">
    <subcellularLocation>
        <location evidence="8">Cytoplasm</location>
    </subcellularLocation>
</comment>
<dbReference type="InterPro" id="IPR002582">
    <property type="entry name" value="ACPS"/>
</dbReference>
<evidence type="ECO:0000256" key="7">
    <source>
        <dbReference type="ARBA" id="ARBA00023160"/>
    </source>
</evidence>
<evidence type="ECO:0000313" key="11">
    <source>
        <dbReference type="Proteomes" id="UP001298424"/>
    </source>
</evidence>
<keyword evidence="2 8" id="KW-0808">Transferase</keyword>
<dbReference type="Proteomes" id="UP001298424">
    <property type="component" value="Unassembled WGS sequence"/>
</dbReference>
<comment type="function">
    <text evidence="8">Transfers the 4'-phosphopantetheine moiety from coenzyme A to a Ser of acyl-carrier-protein.</text>
</comment>
<evidence type="ECO:0000256" key="3">
    <source>
        <dbReference type="ARBA" id="ARBA00022723"/>
    </source>
</evidence>
<dbReference type="RefSeq" id="WP_238745416.1">
    <property type="nucleotide sequence ID" value="NZ_JAKOOW010000006.1"/>
</dbReference>
<organism evidence="10 11">
    <name type="scientific">Kingella pumchi</name>
    <dbReference type="NCBI Taxonomy" id="2779506"/>
    <lineage>
        <taxon>Bacteria</taxon>
        <taxon>Pseudomonadati</taxon>
        <taxon>Pseudomonadota</taxon>
        <taxon>Betaproteobacteria</taxon>
        <taxon>Neisseriales</taxon>
        <taxon>Neisseriaceae</taxon>
        <taxon>Kingella</taxon>
    </lineage>
</organism>
<keyword evidence="5 8" id="KW-0460">Magnesium</keyword>
<gene>
    <name evidence="8 10" type="primary">acpS</name>
    <name evidence="10" type="ORF">MB824_01900</name>
</gene>
<sequence>MIYGIGTDILAIKRVEALYKKYGTALPERILTTVEKEDIKLAADPVRFLAKRFAAKEAFSKAVGTGLRAPVSLQQIGIGHNSLGKPEFFCEAPLREWLAEQGIGRVHLSLSDEADYIAAFALAEAA</sequence>
<evidence type="ECO:0000313" key="10">
    <source>
        <dbReference type="EMBL" id="MCG6503253.1"/>
    </source>
</evidence>
<keyword evidence="7 8" id="KW-0275">Fatty acid biosynthesis</keyword>
<keyword evidence="4 8" id="KW-0276">Fatty acid metabolism</keyword>
<dbReference type="GO" id="GO:0008897">
    <property type="term" value="F:holo-[acyl-carrier-protein] synthase activity"/>
    <property type="evidence" value="ECO:0007669"/>
    <property type="project" value="UniProtKB-EC"/>
</dbReference>
<dbReference type="EMBL" id="JAKOOW010000006">
    <property type="protein sequence ID" value="MCG6503253.1"/>
    <property type="molecule type" value="Genomic_DNA"/>
</dbReference>
<dbReference type="HAMAP" id="MF_00101">
    <property type="entry name" value="AcpS"/>
    <property type="match status" value="1"/>
</dbReference>
<name>A0ABS9NLQ7_9NEIS</name>
<dbReference type="NCBIfam" id="TIGR00516">
    <property type="entry name" value="acpS"/>
    <property type="match status" value="1"/>
</dbReference>
<dbReference type="InterPro" id="IPR008278">
    <property type="entry name" value="4-PPantetheinyl_Trfase_dom"/>
</dbReference>
<evidence type="ECO:0000256" key="1">
    <source>
        <dbReference type="ARBA" id="ARBA00022516"/>
    </source>
</evidence>